<accession>A0ABD3PLP2</accession>
<gene>
    <name evidence="2" type="ORF">ACHAW5_010559</name>
</gene>
<feature type="compositionally biased region" description="Low complexity" evidence="1">
    <location>
        <begin position="388"/>
        <end position="401"/>
    </location>
</feature>
<dbReference type="Proteomes" id="UP001530315">
    <property type="component" value="Unassembled WGS sequence"/>
</dbReference>
<organism evidence="2 3">
    <name type="scientific">Stephanodiscus triporus</name>
    <dbReference type="NCBI Taxonomy" id="2934178"/>
    <lineage>
        <taxon>Eukaryota</taxon>
        <taxon>Sar</taxon>
        <taxon>Stramenopiles</taxon>
        <taxon>Ochrophyta</taxon>
        <taxon>Bacillariophyta</taxon>
        <taxon>Coscinodiscophyceae</taxon>
        <taxon>Thalassiosirophycidae</taxon>
        <taxon>Stephanodiscales</taxon>
        <taxon>Stephanodiscaceae</taxon>
        <taxon>Stephanodiscus</taxon>
    </lineage>
</organism>
<comment type="caution">
    <text evidence="2">The sequence shown here is derived from an EMBL/GenBank/DDBJ whole genome shotgun (WGS) entry which is preliminary data.</text>
</comment>
<feature type="region of interest" description="Disordered" evidence="1">
    <location>
        <begin position="271"/>
        <end position="322"/>
    </location>
</feature>
<sequence>MMILRSALSSSFSSSSSSSSSPPSRASALLLLLGRLRAGRRATTSKRHLATANTRGVASPAAAPRRRVRPTSTSTSSSTSSSSSSSSSADYLFTPSPFARSSRIIVDEEFAIVRELVGDPNNAYGARRYLLLPVRPSSSSSSSSSCSGGGVVGHRDANYSPDDVVASMNANRNVLFGARLHRRRGDRDDREGHDDDDDDDHDDGHPSRYLAACGALLDVAREDASINGQQVQALAALDGLCAYVSRCLERRVDDDHWGGSDVLAGLMTRGGAGGIAGGGREEVDDGATTRRTRSSSSSSGGKRAYDRPIITPSSLGIKNDSQRRKVLEAVRSIATGRPRPGRTVLGAGTYRDGMAGWTALALEYARLATTAAASSSSTYDDDADDAGVDSAASDESSSRRAGWGRPRGPLEVALYASRGGEVTKIEHLAHTTPEYLSEAGGAMARMFFV</sequence>
<dbReference type="AlphaFoldDB" id="A0ABD3PLP2"/>
<feature type="region of interest" description="Disordered" evidence="1">
    <location>
        <begin position="183"/>
        <end position="206"/>
    </location>
</feature>
<dbReference type="EMBL" id="JALLAZ020000716">
    <property type="protein sequence ID" value="KAL3788696.1"/>
    <property type="molecule type" value="Genomic_DNA"/>
</dbReference>
<evidence type="ECO:0000313" key="2">
    <source>
        <dbReference type="EMBL" id="KAL3788696.1"/>
    </source>
</evidence>
<feature type="region of interest" description="Disordered" evidence="1">
    <location>
        <begin position="1"/>
        <end position="23"/>
    </location>
</feature>
<proteinExistence type="predicted"/>
<feature type="region of interest" description="Disordered" evidence="1">
    <location>
        <begin position="373"/>
        <end position="404"/>
    </location>
</feature>
<keyword evidence="3" id="KW-1185">Reference proteome</keyword>
<protein>
    <submittedName>
        <fullName evidence="2">Uncharacterized protein</fullName>
    </submittedName>
</protein>
<name>A0ABD3PLP2_9STRA</name>
<feature type="compositionally biased region" description="Low complexity" evidence="1">
    <location>
        <begin position="70"/>
        <end position="88"/>
    </location>
</feature>
<reference evidence="2 3" key="1">
    <citation type="submission" date="2024-10" db="EMBL/GenBank/DDBJ databases">
        <title>Updated reference genomes for cyclostephanoid diatoms.</title>
        <authorList>
            <person name="Roberts W.R."/>
            <person name="Alverson A.J."/>
        </authorList>
    </citation>
    <scope>NUCLEOTIDE SEQUENCE [LARGE SCALE GENOMIC DNA]</scope>
    <source>
        <strain evidence="2 3">AJA276-08</strain>
    </source>
</reference>
<evidence type="ECO:0000313" key="3">
    <source>
        <dbReference type="Proteomes" id="UP001530315"/>
    </source>
</evidence>
<feature type="region of interest" description="Disordered" evidence="1">
    <location>
        <begin position="41"/>
        <end position="91"/>
    </location>
</feature>
<evidence type="ECO:0000256" key="1">
    <source>
        <dbReference type="SAM" id="MobiDB-lite"/>
    </source>
</evidence>